<feature type="region of interest" description="Disordered" evidence="1">
    <location>
        <begin position="397"/>
        <end position="599"/>
    </location>
</feature>
<feature type="compositionally biased region" description="Basic and acidic residues" evidence="1">
    <location>
        <begin position="489"/>
        <end position="504"/>
    </location>
</feature>
<dbReference type="OrthoDB" id="5413703at2759"/>
<sequence length="599" mass="67146">MAAAGPAMESPCRVGLALNHLAQDADISPLSLRSDSVVRETRPAAQRSRFQATVDDDDSDEETVVASPARNKVAVADSSSLSSRTCAHKPNRDSLPPSSSPYPRATTPNTKPLAPSSTTPYLTPHPNTTLTPPSSAESSPKQRPTVHFSTRPPVVLHHRSNSYAADTEPSSPRYTSSPRGDARPPHIHLSVVDRQWGQLFTEHGEPTRRLGSVLRGLANYMVREYEPRNSLVIPPVKMFAFYRRYKLDKEQFPLQEIFDYQSRHCLRSLERLYQDLSCEYHLVQDHHHSARPFIPALTPAGLQTWLTAFIQASPDCESRRLQAILTDVPLEADHQGTAPAERLPKQLSRHLFPAYRSDRAYRDIACALDDWIKSMEGSCEPPSPSWSNLLFEAFRGTSSHRSSSPTSAGRRERSSHTDDHKRYTSRKSPSEPVTISPANTARRRQKPAPVVGRSPQEFKYRYSGPSCSSSQHDEMYMPELRYFPSSRSEPPRRRYSEPSPERIKHGGGGGHTSRRRDRSPKAARAASIDSARRHGHPPRSYSGSCYPRAPGDVDSIRTMPDPRPRTPDASSGRADSYRFFQGRQLGPTYEEFQREKARG</sequence>
<evidence type="ECO:0000256" key="1">
    <source>
        <dbReference type="SAM" id="MobiDB-lite"/>
    </source>
</evidence>
<proteinExistence type="predicted"/>
<dbReference type="AlphaFoldDB" id="A0A0B2WWF8"/>
<reference evidence="3 4" key="1">
    <citation type="journal article" date="2014" name="Proc. Natl. Acad. Sci. U.S.A.">
        <title>Trajectory and genomic determinants of fungal-pathogen speciation and host adaptation.</title>
        <authorList>
            <person name="Hu X."/>
            <person name="Xiao G."/>
            <person name="Zheng P."/>
            <person name="Shang Y."/>
            <person name="Su Y."/>
            <person name="Zhang X."/>
            <person name="Liu X."/>
            <person name="Zhan S."/>
            <person name="St Leger R.J."/>
            <person name="Wang C."/>
        </authorList>
    </citation>
    <scope>NUCLEOTIDE SEQUENCE [LARGE SCALE GENOMIC DNA]</scope>
    <source>
        <strain evidence="3 4">ARSEF 1941</strain>
    </source>
</reference>
<feature type="compositionally biased region" description="Acidic residues" evidence="1">
    <location>
        <begin position="54"/>
        <end position="63"/>
    </location>
</feature>
<feature type="compositionally biased region" description="Basic and acidic residues" evidence="1">
    <location>
        <begin position="409"/>
        <end position="422"/>
    </location>
</feature>
<feature type="region of interest" description="Disordered" evidence="1">
    <location>
        <begin position="36"/>
        <end position="184"/>
    </location>
</feature>
<gene>
    <name evidence="3" type="ORF">MAM_04126</name>
</gene>
<dbReference type="HOGENOM" id="CLU_474247_0_0_1"/>
<dbReference type="PANTHER" id="PTHR39611">
    <property type="entry name" value="HYDROXYPROLINE-RICH GLYCOPROTEIN DZ-HRGP-RELATED"/>
    <property type="match status" value="1"/>
</dbReference>
<dbReference type="InterPro" id="IPR055936">
    <property type="entry name" value="DUF7514"/>
</dbReference>
<dbReference type="GeneID" id="63738581"/>
<feature type="compositionally biased region" description="Low complexity" evidence="1">
    <location>
        <begin position="118"/>
        <end position="133"/>
    </location>
</feature>
<dbReference type="Proteomes" id="UP000030816">
    <property type="component" value="Unassembled WGS sequence"/>
</dbReference>
<dbReference type="EMBL" id="AZHE01000009">
    <property type="protein sequence ID" value="KHN97737.1"/>
    <property type="molecule type" value="Genomic_DNA"/>
</dbReference>
<accession>A0A0B2WWF8</accession>
<name>A0A0B2WWF8_METAS</name>
<evidence type="ECO:0000313" key="4">
    <source>
        <dbReference type="Proteomes" id="UP000030816"/>
    </source>
</evidence>
<evidence type="ECO:0000313" key="3">
    <source>
        <dbReference type="EMBL" id="KHN97737.1"/>
    </source>
</evidence>
<dbReference type="PANTHER" id="PTHR39611:SF1">
    <property type="entry name" value="HYDROXYPROLINE-RICH GLYCOPROTEIN DZ-HRGP"/>
    <property type="match status" value="1"/>
</dbReference>
<feature type="compositionally biased region" description="Polar residues" evidence="1">
    <location>
        <begin position="161"/>
        <end position="178"/>
    </location>
</feature>
<evidence type="ECO:0000259" key="2">
    <source>
        <dbReference type="Pfam" id="PF24355"/>
    </source>
</evidence>
<protein>
    <recommendedName>
        <fullName evidence="2">DUF7514 domain-containing protein</fullName>
    </recommendedName>
</protein>
<keyword evidence="4" id="KW-1185">Reference proteome</keyword>
<feature type="domain" description="DUF7514" evidence="2">
    <location>
        <begin position="197"/>
        <end position="359"/>
    </location>
</feature>
<organism evidence="3 4">
    <name type="scientific">Metarhizium album (strain ARSEF 1941)</name>
    <dbReference type="NCBI Taxonomy" id="1081103"/>
    <lineage>
        <taxon>Eukaryota</taxon>
        <taxon>Fungi</taxon>
        <taxon>Dikarya</taxon>
        <taxon>Ascomycota</taxon>
        <taxon>Pezizomycotina</taxon>
        <taxon>Sordariomycetes</taxon>
        <taxon>Hypocreomycetidae</taxon>
        <taxon>Hypocreales</taxon>
        <taxon>Clavicipitaceae</taxon>
        <taxon>Metarhizium</taxon>
    </lineage>
</organism>
<comment type="caution">
    <text evidence="3">The sequence shown here is derived from an EMBL/GenBank/DDBJ whole genome shotgun (WGS) entry which is preliminary data.</text>
</comment>
<dbReference type="RefSeq" id="XP_040678803.1">
    <property type="nucleotide sequence ID" value="XM_040822924.1"/>
</dbReference>
<dbReference type="Pfam" id="PF24355">
    <property type="entry name" value="DUF7514"/>
    <property type="match status" value="1"/>
</dbReference>